<dbReference type="PANTHER" id="PTHR22642:SF2">
    <property type="entry name" value="PROTEIN LONG AFTER FAR-RED 3"/>
    <property type="match status" value="1"/>
</dbReference>
<sequence length="525" mass="58418">MDSMLFYHGDILTMEAREDRPEAVVVEDGRIARVGTLEEALNFAPKAERVDLEGQTLMPAFIDAHSHITSFATTLGIVSLAGAESLDEVRDRIRTYAKERKVAAGKWIVGFGYDHNDLAEGRHPTRWDLDDASPDCPVLIAHASGHMGVVNSLGLQELGIDKDTPDPEGGVIGRREGEPTGYLEERAFTQRSAGVMRPTMEETLALLDEAQRVYLSYGITTAQDGLVREAEWRVLEAAARTERLILDVVGYVDLEEADILRGNPQYQNYVHRLRLGGYKMFLDGSPQGRTAWMSEPYANGEDGYRGYPIHGDDEVRTMIETALREERQLLVHCNGDAAAQQYIDAMERALQKCPKAIRPVMIHAQTVRPDQLKIMAELPIIASFFVAHTYFWGDVHRVNLGEARANRISPVKTALQDGVVYTFHQDTPVVPPDMMKTVWCAVNRLTKGGTVLGEGERISVYDALMAVTRNAAYQYFEENEKGSIKAGKLADLVVLGKNPLTAEPMELADIPVVATYKEGRKVYQQ</sequence>
<dbReference type="RefSeq" id="WP_249315990.1">
    <property type="nucleotide sequence ID" value="NZ_JACRSR010000001.1"/>
</dbReference>
<evidence type="ECO:0000313" key="2">
    <source>
        <dbReference type="EMBL" id="MBC8531341.1"/>
    </source>
</evidence>
<dbReference type="InterPro" id="IPR032466">
    <property type="entry name" value="Metal_Hydrolase"/>
</dbReference>
<dbReference type="InterPro" id="IPR033932">
    <property type="entry name" value="YtcJ-like"/>
</dbReference>
<dbReference type="AlphaFoldDB" id="A0A926D4Y4"/>
<dbReference type="Gene3D" id="3.10.310.70">
    <property type="match status" value="1"/>
</dbReference>
<keyword evidence="3" id="KW-1185">Reference proteome</keyword>
<reference evidence="2" key="1">
    <citation type="submission" date="2020-08" db="EMBL/GenBank/DDBJ databases">
        <title>Genome public.</title>
        <authorList>
            <person name="Liu C."/>
            <person name="Sun Q."/>
        </authorList>
    </citation>
    <scope>NUCLEOTIDE SEQUENCE</scope>
    <source>
        <strain evidence="2">NSJ-53</strain>
    </source>
</reference>
<name>A0A926D4Y4_9FIRM</name>
<dbReference type="InterPro" id="IPR011059">
    <property type="entry name" value="Metal-dep_hydrolase_composite"/>
</dbReference>
<dbReference type="PANTHER" id="PTHR22642">
    <property type="entry name" value="IMIDAZOLONEPROPIONASE"/>
    <property type="match status" value="1"/>
</dbReference>
<proteinExistence type="predicted"/>
<gene>
    <name evidence="2" type="ORF">H8696_05705</name>
</gene>
<evidence type="ECO:0000259" key="1">
    <source>
        <dbReference type="Pfam" id="PF07969"/>
    </source>
</evidence>
<dbReference type="Proteomes" id="UP000623172">
    <property type="component" value="Unassembled WGS sequence"/>
</dbReference>
<organism evidence="2 3">
    <name type="scientific">Gehongia tenuis</name>
    <dbReference type="NCBI Taxonomy" id="2763655"/>
    <lineage>
        <taxon>Bacteria</taxon>
        <taxon>Bacillati</taxon>
        <taxon>Bacillota</taxon>
        <taxon>Clostridia</taxon>
        <taxon>Christensenellales</taxon>
        <taxon>Christensenellaceae</taxon>
        <taxon>Gehongia</taxon>
    </lineage>
</organism>
<dbReference type="CDD" id="cd01300">
    <property type="entry name" value="YtcJ_like"/>
    <property type="match status" value="1"/>
</dbReference>
<dbReference type="EMBL" id="JACRSR010000001">
    <property type="protein sequence ID" value="MBC8531341.1"/>
    <property type="molecule type" value="Genomic_DNA"/>
</dbReference>
<evidence type="ECO:0000313" key="3">
    <source>
        <dbReference type="Proteomes" id="UP000623172"/>
    </source>
</evidence>
<dbReference type="SUPFAM" id="SSF51556">
    <property type="entry name" value="Metallo-dependent hydrolases"/>
    <property type="match status" value="1"/>
</dbReference>
<dbReference type="Gene3D" id="3.20.20.140">
    <property type="entry name" value="Metal-dependent hydrolases"/>
    <property type="match status" value="1"/>
</dbReference>
<dbReference type="GO" id="GO:0016810">
    <property type="term" value="F:hydrolase activity, acting on carbon-nitrogen (but not peptide) bonds"/>
    <property type="evidence" value="ECO:0007669"/>
    <property type="project" value="InterPro"/>
</dbReference>
<dbReference type="Pfam" id="PF07969">
    <property type="entry name" value="Amidohydro_3"/>
    <property type="match status" value="1"/>
</dbReference>
<protein>
    <submittedName>
        <fullName evidence="2">Amidohydrolase</fullName>
    </submittedName>
</protein>
<dbReference type="SUPFAM" id="SSF51338">
    <property type="entry name" value="Composite domain of metallo-dependent hydrolases"/>
    <property type="match status" value="1"/>
</dbReference>
<dbReference type="InterPro" id="IPR013108">
    <property type="entry name" value="Amidohydro_3"/>
</dbReference>
<feature type="domain" description="Amidohydrolase 3" evidence="1">
    <location>
        <begin position="50"/>
        <end position="523"/>
    </location>
</feature>
<dbReference type="Gene3D" id="2.30.40.10">
    <property type="entry name" value="Urease, subunit C, domain 1"/>
    <property type="match status" value="1"/>
</dbReference>
<comment type="caution">
    <text evidence="2">The sequence shown here is derived from an EMBL/GenBank/DDBJ whole genome shotgun (WGS) entry which is preliminary data.</text>
</comment>
<accession>A0A926D4Y4</accession>